<feature type="domain" description="B box-type" evidence="6">
    <location>
        <begin position="111"/>
        <end position="153"/>
    </location>
</feature>
<name>A0A8C4R1E8_EPTBU</name>
<dbReference type="SMART" id="SM00184">
    <property type="entry name" value="RING"/>
    <property type="match status" value="1"/>
</dbReference>
<dbReference type="Proteomes" id="UP000694388">
    <property type="component" value="Unplaced"/>
</dbReference>
<sequence>MSTSVSTGRGALHQRHKDLTCPVCFGIFEDPRVLPCSHTFCCGCLEKLIQASLAEFPLWRPLRLPFRCPTCRHATHLPPAPPPTATATLPVNFALLAIIDKFQLGCDGTATGDLACTEHPSEPLNLWCERDRHLVCAQCVTVGVHLRHNVKAPQVQAKEALAQDAQRVEEFFQVRSEANTAAIAEPTDLAEASHVANTQANDSHLKQILQIKVITPNHCEFSLDPRQTNLNHNK</sequence>
<dbReference type="InterPro" id="IPR047153">
    <property type="entry name" value="TRIM45/56/19-like"/>
</dbReference>
<organism evidence="7 8">
    <name type="scientific">Eptatretus burgeri</name>
    <name type="common">Inshore hagfish</name>
    <dbReference type="NCBI Taxonomy" id="7764"/>
    <lineage>
        <taxon>Eukaryota</taxon>
        <taxon>Metazoa</taxon>
        <taxon>Chordata</taxon>
        <taxon>Craniata</taxon>
        <taxon>Vertebrata</taxon>
        <taxon>Cyclostomata</taxon>
        <taxon>Myxini</taxon>
        <taxon>Myxiniformes</taxon>
        <taxon>Myxinidae</taxon>
        <taxon>Eptatretinae</taxon>
        <taxon>Eptatretus</taxon>
    </lineage>
</organism>
<keyword evidence="1" id="KW-0479">Metal-binding</keyword>
<dbReference type="InterPro" id="IPR013083">
    <property type="entry name" value="Znf_RING/FYVE/PHD"/>
</dbReference>
<dbReference type="InterPro" id="IPR017907">
    <property type="entry name" value="Znf_RING_CS"/>
</dbReference>
<accession>A0A8C4R1E8</accession>
<reference evidence="7" key="1">
    <citation type="submission" date="2025-08" db="UniProtKB">
        <authorList>
            <consortium name="Ensembl"/>
        </authorList>
    </citation>
    <scope>IDENTIFICATION</scope>
</reference>
<evidence type="ECO:0000256" key="1">
    <source>
        <dbReference type="ARBA" id="ARBA00022723"/>
    </source>
</evidence>
<dbReference type="GO" id="GO:0008270">
    <property type="term" value="F:zinc ion binding"/>
    <property type="evidence" value="ECO:0007669"/>
    <property type="project" value="UniProtKB-KW"/>
</dbReference>
<feature type="domain" description="RING-type" evidence="5">
    <location>
        <begin position="21"/>
        <end position="72"/>
    </location>
</feature>
<dbReference type="PROSITE" id="PS50089">
    <property type="entry name" value="ZF_RING_2"/>
    <property type="match status" value="1"/>
</dbReference>
<protein>
    <submittedName>
        <fullName evidence="7">Uncharacterized protein</fullName>
    </submittedName>
</protein>
<dbReference type="InterPro" id="IPR000315">
    <property type="entry name" value="Znf_B-box"/>
</dbReference>
<dbReference type="InterPro" id="IPR001841">
    <property type="entry name" value="Znf_RING"/>
</dbReference>
<dbReference type="SUPFAM" id="SSF57850">
    <property type="entry name" value="RING/U-box"/>
    <property type="match status" value="1"/>
</dbReference>
<keyword evidence="8" id="KW-1185">Reference proteome</keyword>
<dbReference type="InterPro" id="IPR018957">
    <property type="entry name" value="Znf_C3HC4_RING-type"/>
</dbReference>
<dbReference type="GeneTree" id="ENSGT00940000165917"/>
<dbReference type="GO" id="GO:0006513">
    <property type="term" value="P:protein monoubiquitination"/>
    <property type="evidence" value="ECO:0007669"/>
    <property type="project" value="TreeGrafter"/>
</dbReference>
<dbReference type="PROSITE" id="PS00518">
    <property type="entry name" value="ZF_RING_1"/>
    <property type="match status" value="1"/>
</dbReference>
<dbReference type="Pfam" id="PF00097">
    <property type="entry name" value="zf-C3HC4"/>
    <property type="match status" value="1"/>
</dbReference>
<dbReference type="Gene3D" id="3.30.160.60">
    <property type="entry name" value="Classic Zinc Finger"/>
    <property type="match status" value="1"/>
</dbReference>
<reference evidence="7" key="2">
    <citation type="submission" date="2025-09" db="UniProtKB">
        <authorList>
            <consortium name="Ensembl"/>
        </authorList>
    </citation>
    <scope>IDENTIFICATION</scope>
</reference>
<evidence type="ECO:0000256" key="2">
    <source>
        <dbReference type="ARBA" id="ARBA00022771"/>
    </source>
</evidence>
<evidence type="ECO:0000256" key="4">
    <source>
        <dbReference type="PROSITE-ProRule" id="PRU00024"/>
    </source>
</evidence>
<dbReference type="PROSITE" id="PS50119">
    <property type="entry name" value="ZF_BBOX"/>
    <property type="match status" value="1"/>
</dbReference>
<evidence type="ECO:0000313" key="8">
    <source>
        <dbReference type="Proteomes" id="UP000694388"/>
    </source>
</evidence>
<dbReference type="PANTHER" id="PTHR25462:SF229">
    <property type="entry name" value="TRANSCRIPTION INTERMEDIARY FACTOR 1-BETA"/>
    <property type="match status" value="1"/>
</dbReference>
<dbReference type="Gene3D" id="3.30.40.10">
    <property type="entry name" value="Zinc/RING finger domain, C3HC4 (zinc finger)"/>
    <property type="match status" value="1"/>
</dbReference>
<evidence type="ECO:0000256" key="3">
    <source>
        <dbReference type="ARBA" id="ARBA00022833"/>
    </source>
</evidence>
<dbReference type="SUPFAM" id="SSF57845">
    <property type="entry name" value="B-box zinc-binding domain"/>
    <property type="match status" value="1"/>
</dbReference>
<keyword evidence="2 4" id="KW-0863">Zinc-finger</keyword>
<dbReference type="PANTHER" id="PTHR25462">
    <property type="entry name" value="BONUS, ISOFORM C-RELATED"/>
    <property type="match status" value="1"/>
</dbReference>
<keyword evidence="3" id="KW-0862">Zinc</keyword>
<evidence type="ECO:0000259" key="5">
    <source>
        <dbReference type="PROSITE" id="PS50089"/>
    </source>
</evidence>
<evidence type="ECO:0000259" key="6">
    <source>
        <dbReference type="PROSITE" id="PS50119"/>
    </source>
</evidence>
<proteinExistence type="predicted"/>
<dbReference type="AlphaFoldDB" id="A0A8C4R1E8"/>
<evidence type="ECO:0000313" key="7">
    <source>
        <dbReference type="Ensembl" id="ENSEBUP00000023557.1"/>
    </source>
</evidence>
<dbReference type="GO" id="GO:0061630">
    <property type="term" value="F:ubiquitin protein ligase activity"/>
    <property type="evidence" value="ECO:0007669"/>
    <property type="project" value="TreeGrafter"/>
</dbReference>
<dbReference type="SMART" id="SM00336">
    <property type="entry name" value="BBOX"/>
    <property type="match status" value="1"/>
</dbReference>
<dbReference type="Pfam" id="PF00643">
    <property type="entry name" value="zf-B_box"/>
    <property type="match status" value="1"/>
</dbReference>
<dbReference type="Ensembl" id="ENSEBUT00000024133.1">
    <property type="protein sequence ID" value="ENSEBUP00000023557.1"/>
    <property type="gene ID" value="ENSEBUG00000014513.1"/>
</dbReference>